<proteinExistence type="predicted"/>
<feature type="compositionally biased region" description="Pro residues" evidence="1">
    <location>
        <begin position="241"/>
        <end position="250"/>
    </location>
</feature>
<dbReference type="AlphaFoldDB" id="A0A4Y9YX18"/>
<feature type="compositionally biased region" description="Low complexity" evidence="1">
    <location>
        <begin position="298"/>
        <end position="320"/>
    </location>
</feature>
<evidence type="ECO:0000256" key="1">
    <source>
        <dbReference type="SAM" id="MobiDB-lite"/>
    </source>
</evidence>
<feature type="compositionally biased region" description="Polar residues" evidence="1">
    <location>
        <begin position="11"/>
        <end position="31"/>
    </location>
</feature>
<evidence type="ECO:0000313" key="2">
    <source>
        <dbReference type="EMBL" id="TFY66954.1"/>
    </source>
</evidence>
<keyword evidence="3" id="KW-1185">Reference proteome</keyword>
<comment type="caution">
    <text evidence="2">The sequence shown here is derived from an EMBL/GenBank/DDBJ whole genome shotgun (WGS) entry which is preliminary data.</text>
</comment>
<gene>
    <name evidence="2" type="ORF">EVG20_g4135</name>
</gene>
<feature type="region of interest" description="Disordered" evidence="1">
    <location>
        <begin position="215"/>
        <end position="263"/>
    </location>
</feature>
<protein>
    <submittedName>
        <fullName evidence="2">Uncharacterized protein</fullName>
    </submittedName>
</protein>
<dbReference type="OrthoDB" id="3230513at2759"/>
<dbReference type="Proteomes" id="UP000298327">
    <property type="component" value="Unassembled WGS sequence"/>
</dbReference>
<sequence length="395" mass="42459">YNPVASGSRAIASQRNLPRGSPPTQGAQSGTIPRGFCDVDIARPSTSLESARRIYDAAMLVQTGIVVLSRNVGHEVRACPDLRLEPPVAPHILLCINIPAAMSHPVSPSRSSSAKGWRKPVPQYIPSPPASPPLSETPCIAAFSPEIGASNLLPPLPDDHLNIVRKASLQYSAAEMSEVQGAMSGPNVLYVPNSSNSNELASPVKPSLSSTLFYPIPLPGQEPPSSAQSPARRKASLPQIYRPPTPPLPSSRPKSYASPRSSTFAPAIRSPYRMIMPDPPSIYMKESTADLHRHSSAFPIPISPAPSSMMTGPSGMSMSSEKTAAGSLPRTKSWELPDYLQEEVDRQKQREVLPMFVLPREALAKHKRKRTCSGLVWDSFATAGRAVASAFRKAP</sequence>
<feature type="non-terminal residue" evidence="2">
    <location>
        <position position="1"/>
    </location>
</feature>
<reference evidence="2 3" key="1">
    <citation type="submission" date="2019-02" db="EMBL/GenBank/DDBJ databases">
        <title>Genome sequencing of the rare red list fungi Dentipellis fragilis.</title>
        <authorList>
            <person name="Buettner E."/>
            <person name="Kellner H."/>
        </authorList>
    </citation>
    <scope>NUCLEOTIDE SEQUENCE [LARGE SCALE GENOMIC DNA]</scope>
    <source>
        <strain evidence="2 3">DSM 105465</strain>
    </source>
</reference>
<evidence type="ECO:0000313" key="3">
    <source>
        <dbReference type="Proteomes" id="UP000298327"/>
    </source>
</evidence>
<dbReference type="EMBL" id="SEOQ01000206">
    <property type="protein sequence ID" value="TFY66954.1"/>
    <property type="molecule type" value="Genomic_DNA"/>
</dbReference>
<organism evidence="2 3">
    <name type="scientific">Dentipellis fragilis</name>
    <dbReference type="NCBI Taxonomy" id="205917"/>
    <lineage>
        <taxon>Eukaryota</taxon>
        <taxon>Fungi</taxon>
        <taxon>Dikarya</taxon>
        <taxon>Basidiomycota</taxon>
        <taxon>Agaricomycotina</taxon>
        <taxon>Agaricomycetes</taxon>
        <taxon>Russulales</taxon>
        <taxon>Hericiaceae</taxon>
        <taxon>Dentipellis</taxon>
    </lineage>
</organism>
<accession>A0A4Y9YX18</accession>
<name>A0A4Y9YX18_9AGAM</name>
<feature type="region of interest" description="Disordered" evidence="1">
    <location>
        <begin position="1"/>
        <end position="35"/>
    </location>
</feature>
<feature type="region of interest" description="Disordered" evidence="1">
    <location>
        <begin position="298"/>
        <end position="322"/>
    </location>
</feature>